<reference evidence="1" key="2">
    <citation type="journal article" date="2012" name="PLoS ONE">
        <title>A Deeply Branching Thermophilic Bacterium with an Ancient Acetyl-CoA Pathway Dominates a Subsurface Ecosystem.</title>
        <authorList>
            <person name="Takami H."/>
            <person name="Noguchi H."/>
            <person name="Takaki Y."/>
            <person name="Uchiyama I."/>
            <person name="Toyoda A."/>
            <person name="Nishi S."/>
            <person name="Chee G.-J."/>
            <person name="Arai W."/>
            <person name="Nunoura T."/>
            <person name="Itoh T."/>
            <person name="Hattori M."/>
            <person name="Takai K."/>
        </authorList>
    </citation>
    <scope>NUCLEOTIDE SEQUENCE</scope>
</reference>
<sequence length="404" mass="43281">MLVMVVLFSVGWGSQAQQSAWQSVVLAEAGFSSGDLVYNSDLAVAPDGTAYVVWADLGGGGDIFLSVVPPAETLQPREPINVSEGAGGDWPVAPAVSVGGGRLCVVWEGWDDFGGDIFIRCSDDGAQTWLSAPVKVAETETASGQHELQGEWDGNVDVFVDAQKTVYVAWFEEFSKLVWAKSQDGQAFSQFQTLLETFDFLRWPHWAHGPDGTLYLAYTLAVSTDDADVYFFKTSDGGTTWEGPTQVTKNPGFSDAPEWAFLNNAIYNVNDDTEQAPDSADIMLTVSPDGGATWNPSVVIAKDGAFPSITTDGKNLYVSFSSIVGDEQTGFVCSTDGGQTWQRDDIPDSGPNFVFLGLRGPGIDASETAIAVDAQGNVYVAWARGSRELGQSQIMLAKRKGCSL</sequence>
<dbReference type="EMBL" id="AP011803">
    <property type="protein sequence ID" value="BAL59669.1"/>
    <property type="molecule type" value="Genomic_DNA"/>
</dbReference>
<gene>
    <name evidence="1" type="ORF">HGMM_OP4C305</name>
</gene>
<proteinExistence type="predicted"/>
<organism evidence="1">
    <name type="scientific">Acetithermum autotrophicum</name>
    <dbReference type="NCBI Taxonomy" id="1446466"/>
    <lineage>
        <taxon>Bacteria</taxon>
        <taxon>Candidatus Bipolaricaulota</taxon>
        <taxon>Candidatus Acetithermum</taxon>
    </lineage>
</organism>
<dbReference type="SUPFAM" id="SSF50939">
    <property type="entry name" value="Sialidases"/>
    <property type="match status" value="2"/>
</dbReference>
<accession>H5SVP0</accession>
<dbReference type="InterPro" id="IPR036278">
    <property type="entry name" value="Sialidase_sf"/>
</dbReference>
<evidence type="ECO:0000313" key="1">
    <source>
        <dbReference type="EMBL" id="BAL59669.1"/>
    </source>
</evidence>
<reference evidence="1" key="1">
    <citation type="journal article" date="2005" name="Environ. Microbiol.">
        <title>Genetic and functional properties of uncultivated thermophilic crenarchaeotes from a subsurface gold mine as revealed by analysis of genome fragments.</title>
        <authorList>
            <person name="Nunoura T."/>
            <person name="Hirayama H."/>
            <person name="Takami H."/>
            <person name="Oida H."/>
            <person name="Nishi S."/>
            <person name="Shimamura S."/>
            <person name="Suzuki Y."/>
            <person name="Inagaki F."/>
            <person name="Takai K."/>
            <person name="Nealson K.H."/>
            <person name="Horikoshi K."/>
        </authorList>
    </citation>
    <scope>NUCLEOTIDE SEQUENCE</scope>
</reference>
<protein>
    <recommendedName>
        <fullName evidence="2">Exo-alpha-sialidase</fullName>
    </recommendedName>
</protein>
<dbReference type="CDD" id="cd15482">
    <property type="entry name" value="Sialidase_non-viral"/>
    <property type="match status" value="1"/>
</dbReference>
<dbReference type="Gene3D" id="2.120.10.10">
    <property type="match status" value="2"/>
</dbReference>
<name>H5SVP0_ACEAU</name>
<dbReference type="AlphaFoldDB" id="H5SVP0"/>
<evidence type="ECO:0008006" key="2">
    <source>
        <dbReference type="Google" id="ProtNLM"/>
    </source>
</evidence>